<keyword evidence="4 8" id="KW-1133">Transmembrane helix</keyword>
<feature type="domain" description="Cadherin" evidence="9">
    <location>
        <begin position="1052"/>
        <end position="1156"/>
    </location>
</feature>
<keyword evidence="10" id="KW-1185">Reference proteome</keyword>
<evidence type="ECO:0000256" key="6">
    <source>
        <dbReference type="PROSITE-ProRule" id="PRU00043"/>
    </source>
</evidence>
<protein>
    <submittedName>
        <fullName evidence="11">Protein dachsous-like</fullName>
    </submittedName>
</protein>
<sequence length="1548" mass="165942">MILPLSGSNPVKDLAALDVIIIPNPLVTILSVTPVITSIREDQISEAVLYYVNASDQSLPGDTISCTLDSTPTSDNFLLLNQGSGVYAISIRESPVLQFSAVPEYSLSISCSDQKDSVNETFGLYVTENKAPEVTNLPASREFPAPLIISGDVIYEVSVYDPEHDSITHSLACVDDPCYFSINRSDGTIIATEDFSSVGASIVELMITVDDGFNTVGPLTLSVTITDLNEPPVITNLPSDVTVSENSALSSSVYDIQVSDNNTDDTHTYTATFVPESGEALLAIDPTSGVISTSSSQVIDYEALTGHTIVMSVTVSDGNAQDVKELIITVTNQNEPPEFQYEDYSISGNEGEAGTMLDVPINYGVIDPDIGTVLSFSMDCPPFSVESTTGSVSLGSAYDVDDPEASTNFICTLTVSDGQLSDTSSLHITLNNINDNSPTFDTPAYDFSTVADVSLNTVIGSVTATDGDVGELGTFTYQLDQTSLESEYFRIDENGSVFVKESLLTFVSGTSFTAIAMDVARATGTTTITVTIQNSPPVITNLPLDPPIPVAENSAQSVSVFQVSVEDVNSGDTHTYSATFMPETTSNLFTIDTNNGLISTTSETIDYEALADHTIVMSVTVSDGNAQNVKELSITVTNQNEPPEFQYEDYSISGNEGEAETMLDVPNYRVSDPDIGTVLSFSMDCPPFSVESNTGFVFLSSAYDVDDPEASTTFTCTLSVSDGQLSDTSSLHITLNNINDNSPTFDTPAYDFSTVADVPLNTVIGSVTATDGDVGEFGTFAYQLDQSLLESHYFGIYENGSVFVKESLLTFVTGSTFIVIAKDVANATGMATITVAIQNSPPIITNLPLQYPLAVPENSGLSVSVFHVLVEDVNSGDAHTYSATFTPEAASVFFSIDTNDGLISSSSSATIDFEALSEHTIVMSVTVSDGNAQDVKELYINVTNENEPPEFQQDTYSISGDEGEAEMMIGSPNYGALDPDSDSTLSFSMNCPPFSIDPSIGYITLSVPYDVDVPAAQTFFSCVVTLSDGQLSDTASLLITINNINDNSPTFSASNYEFSVFADVAPNTVIGSVTATDRDVGDFGTFTYRLNQTQLGLEYFGIYDDGRLFVTESLLTFTTGSSLTIIAKDKGDLEDTATITVVILNSAPVISNLPRTTALQVSENSGLSVSVFQVSIEDANSGDTHTYSATFTPDIASTLFSIDSNSGVIYTSAFTRIDFESLVVKTIVMHVMVSDGKGEDTKNLAIEIIDVNEAPQFARNDYHVYGNEGKAGDTFGRVSFEVDDPDTMSINALQISSSCAGFQWNSETKEIIFGSDYDADVQGTPLSVTCEVTVSDGQLSDTASLVLHVNNINDNSPVFINDSYSFTVKVNASIGTLVGSVSAVDNDLGEYGLVSYDITGQNEIVKYFTISENGDLTTKDLLPIHFSAKLLEFGVVAEDVGERTDEVSVLILVEPTSGNQLKTRDRHRTFFEDSRSFAWLVPISVALALCFGLMGYVIIRHVILPRSGPKSNAIDRWVEPRKKGSKPATTPSSSSVNSPWEPWHVRDF</sequence>
<accession>A0A8B8B638</accession>
<organism evidence="10 11">
    <name type="scientific">Crassostrea virginica</name>
    <name type="common">Eastern oyster</name>
    <dbReference type="NCBI Taxonomy" id="6565"/>
    <lineage>
        <taxon>Eukaryota</taxon>
        <taxon>Metazoa</taxon>
        <taxon>Spiralia</taxon>
        <taxon>Lophotrochozoa</taxon>
        <taxon>Mollusca</taxon>
        <taxon>Bivalvia</taxon>
        <taxon>Autobranchia</taxon>
        <taxon>Pteriomorphia</taxon>
        <taxon>Ostreida</taxon>
        <taxon>Ostreoidea</taxon>
        <taxon>Ostreidae</taxon>
        <taxon>Crassostrea</taxon>
    </lineage>
</organism>
<evidence type="ECO:0000256" key="3">
    <source>
        <dbReference type="ARBA" id="ARBA00022692"/>
    </source>
</evidence>
<keyword evidence="8" id="KW-0472">Membrane</keyword>
<proteinExistence type="predicted"/>
<feature type="domain" description="Cadherin" evidence="9">
    <location>
        <begin position="613"/>
        <end position="745"/>
    </location>
</feature>
<dbReference type="Gene3D" id="2.60.40.60">
    <property type="entry name" value="Cadherins"/>
    <property type="match status" value="12"/>
</dbReference>
<dbReference type="CDD" id="cd11304">
    <property type="entry name" value="Cadherin_repeat"/>
    <property type="match status" value="10"/>
</dbReference>
<reference evidence="10" key="1">
    <citation type="submission" date="2024-06" db="UniProtKB">
        <authorList>
            <consortium name="RefSeq"/>
        </authorList>
    </citation>
    <scope>NUCLEOTIDE SEQUENCE [LARGE SCALE GENOMIC DNA]</scope>
</reference>
<dbReference type="InterPro" id="IPR002126">
    <property type="entry name" value="Cadherin-like_dom"/>
</dbReference>
<evidence type="ECO:0000259" key="9">
    <source>
        <dbReference type="PROSITE" id="PS50268"/>
    </source>
</evidence>
<reference evidence="11" key="2">
    <citation type="submission" date="2025-08" db="UniProtKB">
        <authorList>
            <consortium name="RefSeq"/>
        </authorList>
    </citation>
    <scope>IDENTIFICATION</scope>
    <source>
        <tissue evidence="11">Whole sample</tissue>
    </source>
</reference>
<feature type="domain" description="Cadherin" evidence="9">
    <location>
        <begin position="1360"/>
        <end position="1470"/>
    </location>
</feature>
<dbReference type="PROSITE" id="PS50268">
    <property type="entry name" value="CADHERIN_2"/>
    <property type="match status" value="10"/>
</dbReference>
<name>A0A8B8B638_CRAVI</name>
<evidence type="ECO:0000256" key="4">
    <source>
        <dbReference type="ARBA" id="ARBA00022989"/>
    </source>
</evidence>
<dbReference type="InterPro" id="IPR015919">
    <property type="entry name" value="Cadherin-like_sf"/>
</dbReference>
<dbReference type="SUPFAM" id="SSF49313">
    <property type="entry name" value="Cadherin-like"/>
    <property type="match status" value="12"/>
</dbReference>
<dbReference type="Proteomes" id="UP000694844">
    <property type="component" value="Chromosome 1"/>
</dbReference>
<keyword evidence="3 8" id="KW-0812">Transmembrane</keyword>
<feature type="domain" description="Cadherin" evidence="9">
    <location>
        <begin position="746"/>
        <end position="889"/>
    </location>
</feature>
<dbReference type="GO" id="GO:0042383">
    <property type="term" value="C:sarcolemma"/>
    <property type="evidence" value="ECO:0007669"/>
    <property type="project" value="UniProtKB-SubCell"/>
</dbReference>
<dbReference type="GO" id="GO:0007156">
    <property type="term" value="P:homophilic cell adhesion via plasma membrane adhesion molecules"/>
    <property type="evidence" value="ECO:0007669"/>
    <property type="project" value="InterPro"/>
</dbReference>
<dbReference type="GO" id="GO:0005509">
    <property type="term" value="F:calcium ion binding"/>
    <property type="evidence" value="ECO:0007669"/>
    <property type="project" value="UniProtKB-UniRule"/>
</dbReference>
<keyword evidence="5" id="KW-0325">Glycoprotein</keyword>
<dbReference type="PANTHER" id="PTHR24028">
    <property type="entry name" value="CADHERIN-87A"/>
    <property type="match status" value="1"/>
</dbReference>
<keyword evidence="6" id="KW-0106">Calcium</keyword>
<dbReference type="KEGG" id="cvn:111107802"/>
<dbReference type="RefSeq" id="XP_022298872.1">
    <property type="nucleotide sequence ID" value="XM_022443164.1"/>
</dbReference>
<dbReference type="InterPro" id="IPR006644">
    <property type="entry name" value="Cadg"/>
</dbReference>
<dbReference type="PRINTS" id="PR00205">
    <property type="entry name" value="CADHERIN"/>
</dbReference>
<evidence type="ECO:0000256" key="8">
    <source>
        <dbReference type="SAM" id="Phobius"/>
    </source>
</evidence>
<dbReference type="GeneID" id="111107802"/>
<feature type="domain" description="Cadherin" evidence="9">
    <location>
        <begin position="307"/>
        <end position="440"/>
    </location>
</feature>
<feature type="domain" description="Cadherin" evidence="9">
    <location>
        <begin position="151"/>
        <end position="234"/>
    </location>
</feature>
<feature type="region of interest" description="Disordered" evidence="7">
    <location>
        <begin position="1515"/>
        <end position="1548"/>
    </location>
</feature>
<evidence type="ECO:0000256" key="7">
    <source>
        <dbReference type="SAM" id="MobiDB-lite"/>
    </source>
</evidence>
<dbReference type="PANTHER" id="PTHR24028:SF263">
    <property type="entry name" value="CADHERIN-RELATED FAMILY MEMBER 1"/>
    <property type="match status" value="1"/>
</dbReference>
<dbReference type="SMART" id="SM00736">
    <property type="entry name" value="CADG"/>
    <property type="match status" value="4"/>
</dbReference>
<dbReference type="OrthoDB" id="6086648at2759"/>
<dbReference type="InterPro" id="IPR050174">
    <property type="entry name" value="Protocadherin/Cadherin-CA"/>
</dbReference>
<evidence type="ECO:0000256" key="1">
    <source>
        <dbReference type="ARBA" id="ARBA00004135"/>
    </source>
</evidence>
<evidence type="ECO:0000313" key="11">
    <source>
        <dbReference type="RefSeq" id="XP_022298872.1"/>
    </source>
</evidence>
<feature type="transmembrane region" description="Helical" evidence="8">
    <location>
        <begin position="1477"/>
        <end position="1499"/>
    </location>
</feature>
<evidence type="ECO:0000313" key="10">
    <source>
        <dbReference type="Proteomes" id="UP000694844"/>
    </source>
</evidence>
<feature type="domain" description="Cadherin" evidence="9">
    <location>
        <begin position="1153"/>
        <end position="1257"/>
    </location>
</feature>
<feature type="domain" description="Cadherin" evidence="9">
    <location>
        <begin position="919"/>
        <end position="1051"/>
    </location>
</feature>
<feature type="domain" description="Cadherin" evidence="9">
    <location>
        <begin position="1332"/>
        <end position="1359"/>
    </location>
</feature>
<comment type="subcellular location">
    <subcellularLocation>
        <location evidence="1">Cell membrane</location>
        <location evidence="1">Sarcolemma</location>
    </subcellularLocation>
    <subcellularLocation>
        <location evidence="2">Membrane</location>
        <topology evidence="2">Single-pass membrane protein</topology>
    </subcellularLocation>
</comment>
<feature type="domain" description="Cadherin" evidence="9">
    <location>
        <begin position="441"/>
        <end position="584"/>
    </location>
</feature>
<dbReference type="Pfam" id="PF00028">
    <property type="entry name" value="Cadherin"/>
    <property type="match status" value="1"/>
</dbReference>
<dbReference type="SMART" id="SM00112">
    <property type="entry name" value="CA"/>
    <property type="match status" value="13"/>
</dbReference>
<feature type="compositionally biased region" description="Polar residues" evidence="7">
    <location>
        <begin position="1527"/>
        <end position="1538"/>
    </location>
</feature>
<evidence type="ECO:0000256" key="2">
    <source>
        <dbReference type="ARBA" id="ARBA00004167"/>
    </source>
</evidence>
<gene>
    <name evidence="11" type="primary">LOC111107802</name>
</gene>
<evidence type="ECO:0000256" key="5">
    <source>
        <dbReference type="ARBA" id="ARBA00023180"/>
    </source>
</evidence>